<dbReference type="InterPro" id="IPR027417">
    <property type="entry name" value="P-loop_NTPase"/>
</dbReference>
<dbReference type="SUPFAM" id="SSF52540">
    <property type="entry name" value="P-loop containing nucleoside triphosphate hydrolases"/>
    <property type="match status" value="1"/>
</dbReference>
<keyword evidence="2" id="KW-0812">Transmembrane</keyword>
<dbReference type="SUPFAM" id="SSF53756">
    <property type="entry name" value="UDP-Glycosyltransferase/glycogen phosphorylase"/>
    <property type="match status" value="1"/>
</dbReference>
<evidence type="ECO:0000256" key="2">
    <source>
        <dbReference type="SAM" id="Phobius"/>
    </source>
</evidence>
<evidence type="ECO:0000313" key="5">
    <source>
        <dbReference type="EMBL" id="KKR40734.1"/>
    </source>
</evidence>
<gene>
    <name evidence="5" type="ORF">UT75_C0005G0042</name>
</gene>
<dbReference type="EMBL" id="LBXZ01000005">
    <property type="protein sequence ID" value="KKR40734.1"/>
    <property type="molecule type" value="Genomic_DNA"/>
</dbReference>
<dbReference type="InterPro" id="IPR028098">
    <property type="entry name" value="Glyco_trans_4-like_N"/>
</dbReference>
<proteinExistence type="predicted"/>
<evidence type="ECO:0000256" key="1">
    <source>
        <dbReference type="ARBA" id="ARBA00022679"/>
    </source>
</evidence>
<dbReference type="PANTHER" id="PTHR46401">
    <property type="entry name" value="GLYCOSYLTRANSFERASE WBBK-RELATED"/>
    <property type="match status" value="1"/>
</dbReference>
<evidence type="ECO:0000259" key="4">
    <source>
        <dbReference type="Pfam" id="PF13439"/>
    </source>
</evidence>
<dbReference type="Pfam" id="PF13439">
    <property type="entry name" value="Glyco_transf_4"/>
    <property type="match status" value="1"/>
</dbReference>
<dbReference type="Gene3D" id="3.40.50.2000">
    <property type="entry name" value="Glycogen Phosphorylase B"/>
    <property type="match status" value="2"/>
</dbReference>
<dbReference type="Proteomes" id="UP000034072">
    <property type="component" value="Unassembled WGS sequence"/>
</dbReference>
<dbReference type="Gene3D" id="3.40.50.300">
    <property type="entry name" value="P-loop containing nucleotide triphosphate hydrolases"/>
    <property type="match status" value="1"/>
</dbReference>
<keyword evidence="1 5" id="KW-0808">Transferase</keyword>
<accession>A0A0G0QK45</accession>
<dbReference type="GO" id="GO:0009103">
    <property type="term" value="P:lipopolysaccharide biosynthetic process"/>
    <property type="evidence" value="ECO:0007669"/>
    <property type="project" value="TreeGrafter"/>
</dbReference>
<protein>
    <submittedName>
        <fullName evidence="5">Glycosyl transferase group 1</fullName>
    </submittedName>
</protein>
<dbReference type="CDD" id="cd03801">
    <property type="entry name" value="GT4_PimA-like"/>
    <property type="match status" value="1"/>
</dbReference>
<sequence>MIVELFGLPASGKTTTARKLESSFGFKIVKINNKLELFLYNLAFAFLHPVIFSYLFLKLVLNSELFRYKLINIFLYGNAKYQKAKKYKNAIIDQGLLQNLLSTPDDILMYSSMKEMASKLFLVDKVIIMDVSIEDSIERSKDRGYWARDRFGTEYLRRWQSCLAENYALARRALASSSEHVYLHTQTVGLDKELSPELIKFIQPSKRIIYITNVELPTVKARGVQIMKSCEAFARTGVQIELVIPWHVARIKEDPFSYYKVERNFEIKRLPSIDLFFIKVIPRKLAYYVRSLSFVASSWLYVIKHAGGGATFYSRDYAILLLLSIMGLKPIAEIHDYRSKRSKAFIGLILKNARRIIVNSEGTLELLRQHYKLNLDKVLVAPNGVDLDYFNIKLTKDEARRSLGIDSNDIIFGYVGSLEAVGNDKGVGDLIEAFNKISLSMARLLIVGGPDNLVNKYKSMVRSDNIEFAGHVEYGKIPTYLRAIDVVVIPLPNNAHGKTTSPIKVYEFMAAGKAIVASNIDTLKSALSESGAVFYEVGNVEDLRDTVLHLARDEELRHDLEANVLKNLKDISWDGRATKIINHIEHNEISK</sequence>
<feature type="domain" description="Glycosyl transferase family 1" evidence="3">
    <location>
        <begin position="396"/>
        <end position="563"/>
    </location>
</feature>
<dbReference type="PANTHER" id="PTHR46401:SF2">
    <property type="entry name" value="GLYCOSYLTRANSFERASE WBBK-RELATED"/>
    <property type="match status" value="1"/>
</dbReference>
<dbReference type="AlphaFoldDB" id="A0A0G0QK45"/>
<keyword evidence="2" id="KW-0472">Membrane</keyword>
<organism evidence="5 6">
    <name type="scientific">Candidatus Yanofskybacteria bacterium GW2011_GWE2_40_11</name>
    <dbReference type="NCBI Taxonomy" id="1619033"/>
    <lineage>
        <taxon>Bacteria</taxon>
        <taxon>Candidatus Yanofskyibacteriota</taxon>
    </lineage>
</organism>
<comment type="caution">
    <text evidence="5">The sequence shown here is derived from an EMBL/GenBank/DDBJ whole genome shotgun (WGS) entry which is preliminary data.</text>
</comment>
<name>A0A0G0QK45_9BACT</name>
<evidence type="ECO:0000259" key="3">
    <source>
        <dbReference type="Pfam" id="PF00534"/>
    </source>
</evidence>
<feature type="transmembrane region" description="Helical" evidence="2">
    <location>
        <begin position="37"/>
        <end position="57"/>
    </location>
</feature>
<evidence type="ECO:0000313" key="6">
    <source>
        <dbReference type="Proteomes" id="UP000034072"/>
    </source>
</evidence>
<reference evidence="5 6" key="1">
    <citation type="journal article" date="2015" name="Nature">
        <title>rRNA introns, odd ribosomes, and small enigmatic genomes across a large radiation of phyla.</title>
        <authorList>
            <person name="Brown C.T."/>
            <person name="Hug L.A."/>
            <person name="Thomas B.C."/>
            <person name="Sharon I."/>
            <person name="Castelle C.J."/>
            <person name="Singh A."/>
            <person name="Wilkins M.J."/>
            <person name="Williams K.H."/>
            <person name="Banfield J.F."/>
        </authorList>
    </citation>
    <scope>NUCLEOTIDE SEQUENCE [LARGE SCALE GENOMIC DNA]</scope>
</reference>
<keyword evidence="2" id="KW-1133">Transmembrane helix</keyword>
<dbReference type="Pfam" id="PF00534">
    <property type="entry name" value="Glycos_transf_1"/>
    <property type="match status" value="1"/>
</dbReference>
<dbReference type="GO" id="GO:0016757">
    <property type="term" value="F:glycosyltransferase activity"/>
    <property type="evidence" value="ECO:0007669"/>
    <property type="project" value="InterPro"/>
</dbReference>
<dbReference type="InterPro" id="IPR001296">
    <property type="entry name" value="Glyco_trans_1"/>
</dbReference>
<feature type="domain" description="Glycosyltransferase subfamily 4-like N-terminal" evidence="4">
    <location>
        <begin position="229"/>
        <end position="388"/>
    </location>
</feature>